<dbReference type="GO" id="GO:0071880">
    <property type="term" value="P:adenylate cyclase-activating adrenergic receptor signaling pathway"/>
    <property type="evidence" value="ECO:0007669"/>
    <property type="project" value="TreeGrafter"/>
</dbReference>
<keyword evidence="6 10" id="KW-0297">G-protein coupled receptor</keyword>
<feature type="transmembrane region" description="Helical" evidence="11">
    <location>
        <begin position="183"/>
        <end position="204"/>
    </location>
</feature>
<sequence length="449" mass="50280">MSNGKGLRCLMMQVRRAAVERGRCSHAAWLGAPGGKGPGHPESCTPLLLRDAAGMLRASRLPVMARLEDFNSGRMLMDKNESWLSNFSSAASSLVKGGGSRAGVGLQEVVIGLILTLIDLVTLLGNTVVFICPVVEKRLRTVTYMFIMSLATADFLVACLVMPFSIIYEVTGMWLFGKLFCKVWISFDVMFCTASIVTLCFISLDRYCSVVTPYHYSRRMSRGRCIVMTCTVWVYSSLISFLPVMQGWNEIPGVDFDAGTECIFVTNWIFAIVASALAFFVPFMVMCSMYFFIYRASRLKANRIMSQTLELHYHPNSKRQNHLQLENKATRTISIIISVFVLCWLPYFVLNVWLAARGTDSASTVLVDTFKVITWLGYCNSTINPMLYAFLNRDFQRALKKLLICRPRSQVDIGEDMVSIATFSRTAPDLEYSITVPVPNGVLKGKPKQ</sequence>
<dbReference type="InterPro" id="IPR000611">
    <property type="entry name" value="NPY_rcpt"/>
</dbReference>
<feature type="transmembrane region" description="Helical" evidence="11">
    <location>
        <begin position="225"/>
        <end position="248"/>
    </location>
</feature>
<evidence type="ECO:0000256" key="2">
    <source>
        <dbReference type="ARBA" id="ARBA00010663"/>
    </source>
</evidence>
<keyword evidence="9 10" id="KW-0807">Transducer</keyword>
<name>A0A8B9DH86_ANSCY</name>
<dbReference type="Pfam" id="PF00001">
    <property type="entry name" value="7tm_1"/>
    <property type="match status" value="1"/>
</dbReference>
<accession>A0A8B9DH86</accession>
<evidence type="ECO:0000313" key="13">
    <source>
        <dbReference type="Ensembl" id="ENSACDP00005006189.1"/>
    </source>
</evidence>
<dbReference type="SUPFAM" id="SSF81321">
    <property type="entry name" value="Family A G protein-coupled receptor-like"/>
    <property type="match status" value="1"/>
</dbReference>
<proteinExistence type="inferred from homology"/>
<evidence type="ECO:0000256" key="11">
    <source>
        <dbReference type="SAM" id="Phobius"/>
    </source>
</evidence>
<feature type="transmembrane region" description="Helical" evidence="11">
    <location>
        <begin position="373"/>
        <end position="391"/>
    </location>
</feature>
<dbReference type="GO" id="GO:0004983">
    <property type="term" value="F:neuropeptide Y receptor activity"/>
    <property type="evidence" value="ECO:0007669"/>
    <property type="project" value="InterPro"/>
</dbReference>
<evidence type="ECO:0000256" key="8">
    <source>
        <dbReference type="ARBA" id="ARBA00023170"/>
    </source>
</evidence>
<evidence type="ECO:0000256" key="1">
    <source>
        <dbReference type="ARBA" id="ARBA00004651"/>
    </source>
</evidence>
<organism evidence="13 14">
    <name type="scientific">Anser cygnoides</name>
    <name type="common">Swan goose</name>
    <dbReference type="NCBI Taxonomy" id="8845"/>
    <lineage>
        <taxon>Eukaryota</taxon>
        <taxon>Metazoa</taxon>
        <taxon>Chordata</taxon>
        <taxon>Craniata</taxon>
        <taxon>Vertebrata</taxon>
        <taxon>Euteleostomi</taxon>
        <taxon>Archelosauria</taxon>
        <taxon>Archosauria</taxon>
        <taxon>Dinosauria</taxon>
        <taxon>Saurischia</taxon>
        <taxon>Theropoda</taxon>
        <taxon>Coelurosauria</taxon>
        <taxon>Aves</taxon>
        <taxon>Neognathae</taxon>
        <taxon>Galloanserae</taxon>
        <taxon>Anseriformes</taxon>
        <taxon>Anatidae</taxon>
        <taxon>Anserinae</taxon>
        <taxon>Anser</taxon>
    </lineage>
</organism>
<dbReference type="AlphaFoldDB" id="A0A8B9DH86"/>
<dbReference type="CDD" id="cd14967">
    <property type="entry name" value="7tmA_amine_R-like"/>
    <property type="match status" value="1"/>
</dbReference>
<reference evidence="13" key="2">
    <citation type="submission" date="2025-09" db="UniProtKB">
        <authorList>
            <consortium name="Ensembl"/>
        </authorList>
    </citation>
    <scope>IDENTIFICATION</scope>
</reference>
<dbReference type="GO" id="GO:0005886">
    <property type="term" value="C:plasma membrane"/>
    <property type="evidence" value="ECO:0007669"/>
    <property type="project" value="UniProtKB-SubCell"/>
</dbReference>
<keyword evidence="7 11" id="KW-0472">Membrane</keyword>
<dbReference type="PROSITE" id="PS00237">
    <property type="entry name" value="G_PROTEIN_RECEP_F1_1"/>
    <property type="match status" value="1"/>
</dbReference>
<dbReference type="GO" id="GO:0043410">
    <property type="term" value="P:positive regulation of MAPK cascade"/>
    <property type="evidence" value="ECO:0007669"/>
    <property type="project" value="TreeGrafter"/>
</dbReference>
<reference evidence="13" key="1">
    <citation type="submission" date="2025-08" db="UniProtKB">
        <authorList>
            <consortium name="Ensembl"/>
        </authorList>
    </citation>
    <scope>IDENTIFICATION</scope>
</reference>
<dbReference type="InterPro" id="IPR000276">
    <property type="entry name" value="GPCR_Rhodpsn"/>
</dbReference>
<feature type="transmembrane region" description="Helical" evidence="11">
    <location>
        <begin position="268"/>
        <end position="293"/>
    </location>
</feature>
<comment type="similarity">
    <text evidence="2 10">Belongs to the G-protein coupled receptor 1 family.</text>
</comment>
<dbReference type="PANTHER" id="PTHR24248:SF203">
    <property type="entry name" value="OCTOPAMINE RECEPTOR"/>
    <property type="match status" value="1"/>
</dbReference>
<evidence type="ECO:0000256" key="3">
    <source>
        <dbReference type="ARBA" id="ARBA00022475"/>
    </source>
</evidence>
<dbReference type="GO" id="GO:0045202">
    <property type="term" value="C:synapse"/>
    <property type="evidence" value="ECO:0007669"/>
    <property type="project" value="GOC"/>
</dbReference>
<keyword evidence="4 10" id="KW-0812">Transmembrane</keyword>
<keyword evidence="14" id="KW-1185">Reference proteome</keyword>
<feature type="transmembrane region" description="Helical" evidence="11">
    <location>
        <begin position="144"/>
        <end position="168"/>
    </location>
</feature>
<dbReference type="InterPro" id="IPR017452">
    <property type="entry name" value="GPCR_Rhodpsn_7TM"/>
</dbReference>
<feature type="transmembrane region" description="Helical" evidence="11">
    <location>
        <begin position="109"/>
        <end position="132"/>
    </location>
</feature>
<feature type="domain" description="G-protein coupled receptors family 1 profile" evidence="12">
    <location>
        <begin position="125"/>
        <end position="388"/>
    </location>
</feature>
<dbReference type="PRINTS" id="PR00237">
    <property type="entry name" value="GPCRRHODOPSN"/>
</dbReference>
<comment type="subcellular location">
    <subcellularLocation>
        <location evidence="1">Cell membrane</location>
        <topology evidence="1">Multi-pass membrane protein</topology>
    </subcellularLocation>
</comment>
<feature type="transmembrane region" description="Helical" evidence="11">
    <location>
        <begin position="333"/>
        <end position="353"/>
    </location>
</feature>
<dbReference type="FunFam" id="1.20.1070.10:FF:000607">
    <property type="entry name" value="5-hydroxytryptamine receptor 4-like"/>
    <property type="match status" value="1"/>
</dbReference>
<dbReference type="PANTHER" id="PTHR24248">
    <property type="entry name" value="ADRENERGIC RECEPTOR-RELATED G-PROTEIN COUPLED RECEPTOR"/>
    <property type="match status" value="1"/>
</dbReference>
<keyword evidence="8 10" id="KW-0675">Receptor</keyword>
<dbReference type="Proteomes" id="UP000694521">
    <property type="component" value="Unplaced"/>
</dbReference>
<keyword evidence="5 11" id="KW-1133">Transmembrane helix</keyword>
<dbReference type="GO" id="GO:0001588">
    <property type="term" value="F:dopamine neurotransmitter receptor activity, coupled via Gs"/>
    <property type="evidence" value="ECO:0007669"/>
    <property type="project" value="TreeGrafter"/>
</dbReference>
<evidence type="ECO:0000259" key="12">
    <source>
        <dbReference type="PROSITE" id="PS50262"/>
    </source>
</evidence>
<dbReference type="PRINTS" id="PR01012">
    <property type="entry name" value="NRPEPTIDEYR"/>
</dbReference>
<evidence type="ECO:0000256" key="10">
    <source>
        <dbReference type="RuleBase" id="RU000688"/>
    </source>
</evidence>
<evidence type="ECO:0000313" key="14">
    <source>
        <dbReference type="Proteomes" id="UP000694521"/>
    </source>
</evidence>
<evidence type="ECO:0000256" key="4">
    <source>
        <dbReference type="ARBA" id="ARBA00022692"/>
    </source>
</evidence>
<dbReference type="PROSITE" id="PS50262">
    <property type="entry name" value="G_PROTEIN_RECEP_F1_2"/>
    <property type="match status" value="1"/>
</dbReference>
<dbReference type="SMART" id="SM01381">
    <property type="entry name" value="7TM_GPCR_Srsx"/>
    <property type="match status" value="1"/>
</dbReference>
<dbReference type="Ensembl" id="ENSACDT00005007460.1">
    <property type="protein sequence ID" value="ENSACDP00005006189.1"/>
    <property type="gene ID" value="ENSACDG00005004538.1"/>
</dbReference>
<gene>
    <name evidence="13" type="primary">LOC106033900</name>
</gene>
<dbReference type="Gene3D" id="1.20.1070.10">
    <property type="entry name" value="Rhodopsin 7-helix transmembrane proteins"/>
    <property type="match status" value="1"/>
</dbReference>
<evidence type="ECO:0000256" key="9">
    <source>
        <dbReference type="ARBA" id="ARBA00023224"/>
    </source>
</evidence>
<evidence type="ECO:0000256" key="5">
    <source>
        <dbReference type="ARBA" id="ARBA00022989"/>
    </source>
</evidence>
<evidence type="ECO:0000256" key="6">
    <source>
        <dbReference type="ARBA" id="ARBA00023040"/>
    </source>
</evidence>
<evidence type="ECO:0000256" key="7">
    <source>
        <dbReference type="ARBA" id="ARBA00023136"/>
    </source>
</evidence>
<keyword evidence="3" id="KW-1003">Cell membrane</keyword>
<protein>
    <recommendedName>
        <fullName evidence="12">G-protein coupled receptors family 1 profile domain-containing protein</fullName>
    </recommendedName>
</protein>